<evidence type="ECO:0000256" key="2">
    <source>
        <dbReference type="ARBA" id="ARBA00011738"/>
    </source>
</evidence>
<dbReference type="EMBL" id="JACXVP010000007">
    <property type="protein sequence ID" value="KAG5596826.1"/>
    <property type="molecule type" value="Genomic_DNA"/>
</dbReference>
<keyword evidence="3 4" id="KW-0964">Secreted</keyword>
<dbReference type="OrthoDB" id="1925209at2759"/>
<gene>
    <name evidence="6" type="ORF">H5410_038058</name>
</gene>
<dbReference type="Proteomes" id="UP000824120">
    <property type="component" value="Chromosome 7"/>
</dbReference>
<comment type="subcellular location">
    <subcellularLocation>
        <location evidence="4">Secreted</location>
        <location evidence="4">Extracellular space</location>
        <location evidence="4">Apoplast</location>
    </subcellularLocation>
</comment>
<feature type="region of interest" description="Disordered" evidence="5">
    <location>
        <begin position="48"/>
        <end position="90"/>
    </location>
</feature>
<dbReference type="InterPro" id="IPR044859">
    <property type="entry name" value="Allene_oxi_cyc_Dirigent"/>
</dbReference>
<dbReference type="GO" id="GO:0048046">
    <property type="term" value="C:apoplast"/>
    <property type="evidence" value="ECO:0007669"/>
    <property type="project" value="UniProtKB-SubCell"/>
</dbReference>
<comment type="caution">
    <text evidence="6">The sequence shown here is derived from an EMBL/GenBank/DDBJ whole genome shotgun (WGS) entry which is preliminary data.</text>
</comment>
<keyword evidence="7" id="KW-1185">Reference proteome</keyword>
<dbReference type="InterPro" id="IPR004265">
    <property type="entry name" value="Dirigent"/>
</dbReference>
<evidence type="ECO:0000256" key="1">
    <source>
        <dbReference type="ARBA" id="ARBA00010746"/>
    </source>
</evidence>
<organism evidence="6 7">
    <name type="scientific">Solanum commersonii</name>
    <name type="common">Commerson's wild potato</name>
    <name type="synonym">Commerson's nightshade</name>
    <dbReference type="NCBI Taxonomy" id="4109"/>
    <lineage>
        <taxon>Eukaryota</taxon>
        <taxon>Viridiplantae</taxon>
        <taxon>Streptophyta</taxon>
        <taxon>Embryophyta</taxon>
        <taxon>Tracheophyta</taxon>
        <taxon>Spermatophyta</taxon>
        <taxon>Magnoliopsida</taxon>
        <taxon>eudicotyledons</taxon>
        <taxon>Gunneridae</taxon>
        <taxon>Pentapetalae</taxon>
        <taxon>asterids</taxon>
        <taxon>lamiids</taxon>
        <taxon>Solanales</taxon>
        <taxon>Solanaceae</taxon>
        <taxon>Solanoideae</taxon>
        <taxon>Solaneae</taxon>
        <taxon>Solanum</taxon>
    </lineage>
</organism>
<evidence type="ECO:0000313" key="7">
    <source>
        <dbReference type="Proteomes" id="UP000824120"/>
    </source>
</evidence>
<evidence type="ECO:0000256" key="3">
    <source>
        <dbReference type="ARBA" id="ARBA00022525"/>
    </source>
</evidence>
<evidence type="ECO:0000256" key="4">
    <source>
        <dbReference type="RuleBase" id="RU363099"/>
    </source>
</evidence>
<evidence type="ECO:0000256" key="5">
    <source>
        <dbReference type="SAM" id="MobiDB-lite"/>
    </source>
</evidence>
<dbReference type="PANTHER" id="PTHR21495">
    <property type="entry name" value="NUCLEOPORIN-RELATED"/>
    <property type="match status" value="1"/>
</dbReference>
<comment type="function">
    <text evidence="4">Dirigent proteins impart stereoselectivity on the phenoxy radical-coupling reaction, yielding optically active lignans from two molecules of coniferyl alcohol in the biosynthesis of lignans, flavonolignans, and alkaloids and thus plays a central role in plant secondary metabolism.</text>
</comment>
<dbReference type="GO" id="GO:0009699">
    <property type="term" value="P:phenylpropanoid biosynthetic process"/>
    <property type="evidence" value="ECO:0007669"/>
    <property type="project" value="UniProtKB-ARBA"/>
</dbReference>
<comment type="subunit">
    <text evidence="2 4">Homodimer.</text>
</comment>
<reference evidence="6 7" key="1">
    <citation type="submission" date="2020-09" db="EMBL/GenBank/DDBJ databases">
        <title>De no assembly of potato wild relative species, Solanum commersonii.</title>
        <authorList>
            <person name="Cho K."/>
        </authorList>
    </citation>
    <scope>NUCLEOTIDE SEQUENCE [LARGE SCALE GENOMIC DNA]</scope>
    <source>
        <strain evidence="6">LZ3.2</strain>
        <tissue evidence="6">Leaf</tissue>
    </source>
</reference>
<protein>
    <recommendedName>
        <fullName evidence="4">Dirigent protein</fullName>
    </recommendedName>
</protein>
<sequence length="248" mass="28480">MAEIDITRRVTRGIRLFDKLLDELPSFDLCITQQEVKISGSIVAMENERRTKKQDWEREERGERDWKREERGKRDWEREERGEQERAESGREAILHDQLKETNMTLYFQDWSGGPNATVLQITGHQDHGLLSFAKFGSVFVTDDPITQAFNKNSVEIARAQGIYVTSALDGKISHVLISIIFTNNEYKGSTLEIQGASPQFERVREVAIVGGTGKFRLARGYATFETIHFDLAIHYVVIQCNVTILHY</sequence>
<comment type="similarity">
    <text evidence="1 4">Belongs to the plant dirigent protein family.</text>
</comment>
<dbReference type="Gene3D" id="2.40.480.10">
    <property type="entry name" value="Allene oxide cyclase-like"/>
    <property type="match status" value="1"/>
</dbReference>
<dbReference type="Pfam" id="PF03018">
    <property type="entry name" value="Dirigent"/>
    <property type="match status" value="1"/>
</dbReference>
<dbReference type="AlphaFoldDB" id="A0A9J5Y9M9"/>
<proteinExistence type="inferred from homology"/>
<evidence type="ECO:0000313" key="6">
    <source>
        <dbReference type="EMBL" id="KAG5596826.1"/>
    </source>
</evidence>
<keyword evidence="4" id="KW-0052">Apoplast</keyword>
<accession>A0A9J5Y9M9</accession>
<name>A0A9J5Y9M9_SOLCO</name>